<proteinExistence type="predicted"/>
<accession>A0A0E9UDH5</accession>
<name>A0A0E9UDH5_ANGAN</name>
<organism evidence="1">
    <name type="scientific">Anguilla anguilla</name>
    <name type="common">European freshwater eel</name>
    <name type="synonym">Muraena anguilla</name>
    <dbReference type="NCBI Taxonomy" id="7936"/>
    <lineage>
        <taxon>Eukaryota</taxon>
        <taxon>Metazoa</taxon>
        <taxon>Chordata</taxon>
        <taxon>Craniata</taxon>
        <taxon>Vertebrata</taxon>
        <taxon>Euteleostomi</taxon>
        <taxon>Actinopterygii</taxon>
        <taxon>Neopterygii</taxon>
        <taxon>Teleostei</taxon>
        <taxon>Anguilliformes</taxon>
        <taxon>Anguillidae</taxon>
        <taxon>Anguilla</taxon>
    </lineage>
</organism>
<reference evidence="1" key="1">
    <citation type="submission" date="2014-11" db="EMBL/GenBank/DDBJ databases">
        <authorList>
            <person name="Amaro Gonzalez C."/>
        </authorList>
    </citation>
    <scope>NUCLEOTIDE SEQUENCE</scope>
</reference>
<sequence length="32" mass="3562">MRSVILLLKCISPLRQSGCVLLSKRFDASVLD</sequence>
<reference evidence="1" key="2">
    <citation type="journal article" date="2015" name="Fish Shellfish Immunol.">
        <title>Early steps in the European eel (Anguilla anguilla)-Vibrio vulnificus interaction in the gills: Role of the RtxA13 toxin.</title>
        <authorList>
            <person name="Callol A."/>
            <person name="Pajuelo D."/>
            <person name="Ebbesson L."/>
            <person name="Teles M."/>
            <person name="MacKenzie S."/>
            <person name="Amaro C."/>
        </authorList>
    </citation>
    <scope>NUCLEOTIDE SEQUENCE</scope>
</reference>
<dbReference type="AlphaFoldDB" id="A0A0E9UDH5"/>
<evidence type="ECO:0000313" key="1">
    <source>
        <dbReference type="EMBL" id="JAH63831.1"/>
    </source>
</evidence>
<protein>
    <submittedName>
        <fullName evidence="1">Uncharacterized protein</fullName>
    </submittedName>
</protein>
<dbReference type="EMBL" id="GBXM01044746">
    <property type="protein sequence ID" value="JAH63831.1"/>
    <property type="molecule type" value="Transcribed_RNA"/>
</dbReference>